<feature type="compositionally biased region" description="Basic and acidic residues" evidence="1">
    <location>
        <begin position="140"/>
        <end position="158"/>
    </location>
</feature>
<evidence type="ECO:0000313" key="4">
    <source>
        <dbReference type="Proteomes" id="UP000245119"/>
    </source>
</evidence>
<dbReference type="PANTHER" id="PTHR47824">
    <property type="entry name" value="UBIQUITIN-LIKE DOMAIN-CONTAINING PROTEIN"/>
    <property type="match status" value="1"/>
</dbReference>
<dbReference type="Proteomes" id="UP000245119">
    <property type="component" value="Linkage Group LG9"/>
</dbReference>
<evidence type="ECO:0000256" key="1">
    <source>
        <dbReference type="SAM" id="MobiDB-lite"/>
    </source>
</evidence>
<organism evidence="3 4">
    <name type="scientific">Pomacea canaliculata</name>
    <name type="common">Golden apple snail</name>
    <dbReference type="NCBI Taxonomy" id="400727"/>
    <lineage>
        <taxon>Eukaryota</taxon>
        <taxon>Metazoa</taxon>
        <taxon>Spiralia</taxon>
        <taxon>Lophotrochozoa</taxon>
        <taxon>Mollusca</taxon>
        <taxon>Gastropoda</taxon>
        <taxon>Caenogastropoda</taxon>
        <taxon>Architaenioglossa</taxon>
        <taxon>Ampullarioidea</taxon>
        <taxon>Ampullariidae</taxon>
        <taxon>Pomacea</taxon>
    </lineage>
</organism>
<reference evidence="3 4" key="1">
    <citation type="submission" date="2018-04" db="EMBL/GenBank/DDBJ databases">
        <title>The genome of golden apple snail Pomacea canaliculata provides insight into stress tolerance and invasive adaptation.</title>
        <authorList>
            <person name="Liu C."/>
            <person name="Liu B."/>
            <person name="Ren Y."/>
            <person name="Zhang Y."/>
            <person name="Wang H."/>
            <person name="Li S."/>
            <person name="Jiang F."/>
            <person name="Yin L."/>
            <person name="Zhang G."/>
            <person name="Qian W."/>
            <person name="Fan W."/>
        </authorList>
    </citation>
    <scope>NUCLEOTIDE SEQUENCE [LARGE SCALE GENOMIC DNA]</scope>
    <source>
        <strain evidence="3">SZHN2017</strain>
        <tissue evidence="3">Muscle</tissue>
    </source>
</reference>
<evidence type="ECO:0000259" key="2">
    <source>
        <dbReference type="PROSITE" id="PS50234"/>
    </source>
</evidence>
<dbReference type="SUPFAM" id="SSF53300">
    <property type="entry name" value="vWA-like"/>
    <property type="match status" value="1"/>
</dbReference>
<feature type="compositionally biased region" description="Pro residues" evidence="1">
    <location>
        <begin position="42"/>
        <end position="57"/>
    </location>
</feature>
<keyword evidence="4" id="KW-1185">Reference proteome</keyword>
<feature type="region of interest" description="Disordered" evidence="1">
    <location>
        <begin position="385"/>
        <end position="515"/>
    </location>
</feature>
<feature type="region of interest" description="Disordered" evidence="1">
    <location>
        <begin position="125"/>
        <end position="173"/>
    </location>
</feature>
<dbReference type="Gene3D" id="3.40.50.410">
    <property type="entry name" value="von Willebrand factor, type A domain"/>
    <property type="match status" value="1"/>
</dbReference>
<protein>
    <recommendedName>
        <fullName evidence="2">VWFA domain-containing protein</fullName>
    </recommendedName>
</protein>
<evidence type="ECO:0000313" key="3">
    <source>
        <dbReference type="EMBL" id="PVD24976.1"/>
    </source>
</evidence>
<dbReference type="EMBL" id="PZQS01000009">
    <property type="protein sequence ID" value="PVD24976.1"/>
    <property type="molecule type" value="Genomic_DNA"/>
</dbReference>
<feature type="compositionally biased region" description="Basic residues" evidence="1">
    <location>
        <begin position="493"/>
        <end position="503"/>
    </location>
</feature>
<dbReference type="AlphaFoldDB" id="A0A2T7NV04"/>
<sequence length="630" mass="70072">MKRKASRSAHYERPAKMVKTKTESTVGRTLSTLHREVTKPRTPLPPPKWPSLHPPPVDDSGTAADESDPDPAVEMPATPLRRAPTLPVEEPKASDTHPSNKLKSSTRRGESVVATLVTLDDAAAASVEESGMSSGSGTDGTKEDEVVVAVEDKEKEREEEAAEPLPPPPVPLPPGGLIEIAFSFDTTGSMSQCLEEVRGRVGDMIQRLQADIPGIRISVIAHGDYCDKDNYIIKWIDFGSSLPEMCDFVRNISRTSGGDFEECYELVLARAQTELSWTPGSQRSLVMIGDATPHPFSYYRDQEEKLDWEEEAKKLANMDVKIYAVQALNRSESTKFYSSLARTTKGRHLKLDQFNNIFDIIMAVCYRERGVEFVEAYEDEVREREGHVKGKGAAKRGRDVEVKGKAKATGSSSPQKTKAKGRKVAGKRLNAKALPKKAKDTKAKVTKVKATKAKKEKLLKGKAVAKKAKGKGLKTVKGSKKTKTSKQGEKSPKTKTKTPKKLKPSASKVLRERAQDLDLESGKGLPKVEWSAWKLAMQSERPSGSSRSTWQPRRNGALGVRNVKLLQRAKDGLTPALYEFSVRLKKKLHVVYFRACATWRRQLLWDTVLLRSRRWRRRSMPFSPREGLCC</sequence>
<proteinExistence type="predicted"/>
<dbReference type="InterPro" id="IPR002035">
    <property type="entry name" value="VWF_A"/>
</dbReference>
<feature type="compositionally biased region" description="Basic residues" evidence="1">
    <location>
        <begin position="444"/>
        <end position="457"/>
    </location>
</feature>
<feature type="compositionally biased region" description="Pro residues" evidence="1">
    <location>
        <begin position="164"/>
        <end position="173"/>
    </location>
</feature>
<feature type="compositionally biased region" description="Polar residues" evidence="1">
    <location>
        <begin position="23"/>
        <end position="32"/>
    </location>
</feature>
<feature type="compositionally biased region" description="Basic residues" evidence="1">
    <location>
        <begin position="417"/>
        <end position="436"/>
    </location>
</feature>
<name>A0A2T7NV04_POMCA</name>
<accession>A0A2T7NV04</accession>
<feature type="region of interest" description="Disordered" evidence="1">
    <location>
        <begin position="1"/>
        <end position="110"/>
    </location>
</feature>
<dbReference type="PANTHER" id="PTHR47824:SF3">
    <property type="entry name" value="UBIQUITIN-LIKE DOMAIN-CONTAINING PROTEIN"/>
    <property type="match status" value="1"/>
</dbReference>
<dbReference type="InterPro" id="IPR036465">
    <property type="entry name" value="vWFA_dom_sf"/>
</dbReference>
<gene>
    <name evidence="3" type="ORF">C0Q70_15472</name>
</gene>
<feature type="compositionally biased region" description="Low complexity" evidence="1">
    <location>
        <begin position="125"/>
        <end position="136"/>
    </location>
</feature>
<feature type="compositionally biased region" description="Basic residues" evidence="1">
    <location>
        <begin position="463"/>
        <end position="484"/>
    </location>
</feature>
<dbReference type="PROSITE" id="PS50234">
    <property type="entry name" value="VWFA"/>
    <property type="match status" value="1"/>
</dbReference>
<feature type="domain" description="VWFA" evidence="2">
    <location>
        <begin position="179"/>
        <end position="364"/>
    </location>
</feature>
<comment type="caution">
    <text evidence="3">The sequence shown here is derived from an EMBL/GenBank/DDBJ whole genome shotgun (WGS) entry which is preliminary data.</text>
</comment>
<dbReference type="OrthoDB" id="20889at2759"/>